<reference evidence="13 14" key="1">
    <citation type="submission" date="2023-10" db="EMBL/GenBank/DDBJ databases">
        <authorList>
            <person name="Maclean D."/>
            <person name="Macfadyen A."/>
        </authorList>
    </citation>
    <scope>NUCLEOTIDE SEQUENCE [LARGE SCALE GENOMIC DNA]</scope>
</reference>
<comment type="caution">
    <text evidence="13">The sequence shown here is derived from an EMBL/GenBank/DDBJ whole genome shotgun (WGS) entry which is preliminary data.</text>
</comment>
<dbReference type="InterPro" id="IPR003663">
    <property type="entry name" value="Sugar/inositol_transpt"/>
</dbReference>
<dbReference type="AlphaFoldDB" id="A0AAV1IJW1"/>
<protein>
    <recommendedName>
        <fullName evidence="12">Major facilitator superfamily (MFS) profile domain-containing protein</fullName>
    </recommendedName>
</protein>
<keyword evidence="7 11" id="KW-1133">Transmembrane helix</keyword>
<evidence type="ECO:0000256" key="6">
    <source>
        <dbReference type="ARBA" id="ARBA00022847"/>
    </source>
</evidence>
<dbReference type="InterPro" id="IPR045262">
    <property type="entry name" value="STP/PLT_plant"/>
</dbReference>
<comment type="similarity">
    <text evidence="2 9">Belongs to the major facilitator superfamily. Sugar transporter (TC 2.A.1.1) family.</text>
</comment>
<dbReference type="EMBL" id="CAUYUE010000017">
    <property type="protein sequence ID" value="CAK0787619.1"/>
    <property type="molecule type" value="Genomic_DNA"/>
</dbReference>
<keyword evidence="4" id="KW-0762">Sugar transport</keyword>
<feature type="transmembrane region" description="Helical" evidence="11">
    <location>
        <begin position="284"/>
        <end position="307"/>
    </location>
</feature>
<evidence type="ECO:0000313" key="14">
    <source>
        <dbReference type="Proteomes" id="UP001314263"/>
    </source>
</evidence>
<keyword evidence="3 9" id="KW-0813">Transport</keyword>
<keyword evidence="14" id="KW-1185">Reference proteome</keyword>
<sequence>MAGGGMVASGPVKRYAGRITPYVVLTCIVAASGGALFGYDNGVTGGVVAMPDFLAKFFPSVLGGVEGDEHNGNPYCKYDSQALQWFTSSLFIAGVFAALPAGHVTKKYGRKTTMLIAGVLFDIGVVITCAAANLPMLYFGRIFLGVAVAFASVAVTLYNSEMAPAHIRGRLNQIFQIILTLGIVVAQAINLGTQHIAGWGWRVSLGCAGIPAVVLTAGGLLLPDTPNSLIDRGHEEEGKQVLRDIRGVDNVEEEFNDIKAAVERARLVVNPWRTILKPSYFPQLFIAITSTLFQQWTGINTIIFYAPQLFITLGASQRASLAATIVTGIVNHFATYVSLWAADEFGRRVLFIEGGIQMAIALAIIGITLAITGAQVWAAWFVLAIMCIYISAYAWSWGPLGWLYSSEVQPLETRSAGQSITTLVNLMFSFVIGQTYLSMLCSMRWGLFFFFGGMCIIMTITVYLFYPETKGLGIEETPEVFKRHWFWRRFTRIPDKSKEVQLLSVNGSHLNGIKTKRKPGADPEAGRHGQPGTPGAGAPLATLERESMSPVAGHKQEKVPLSDDPFWDGA</sequence>
<keyword evidence="6" id="KW-0769">Symport</keyword>
<evidence type="ECO:0000256" key="1">
    <source>
        <dbReference type="ARBA" id="ARBA00004141"/>
    </source>
</evidence>
<name>A0AAV1IJW1_9CHLO</name>
<dbReference type="PROSITE" id="PS50850">
    <property type="entry name" value="MFS"/>
    <property type="match status" value="1"/>
</dbReference>
<evidence type="ECO:0000256" key="9">
    <source>
        <dbReference type="RuleBase" id="RU003346"/>
    </source>
</evidence>
<dbReference type="PRINTS" id="PR00171">
    <property type="entry name" value="SUGRTRNSPORT"/>
</dbReference>
<feature type="transmembrane region" description="Helical" evidence="11">
    <location>
        <begin position="171"/>
        <end position="189"/>
    </location>
</feature>
<evidence type="ECO:0000256" key="3">
    <source>
        <dbReference type="ARBA" id="ARBA00022448"/>
    </source>
</evidence>
<dbReference type="GO" id="GO:0016020">
    <property type="term" value="C:membrane"/>
    <property type="evidence" value="ECO:0007669"/>
    <property type="project" value="UniProtKB-SubCell"/>
</dbReference>
<dbReference type="InterPro" id="IPR020846">
    <property type="entry name" value="MFS_dom"/>
</dbReference>
<dbReference type="SUPFAM" id="SSF103473">
    <property type="entry name" value="MFS general substrate transporter"/>
    <property type="match status" value="1"/>
</dbReference>
<feature type="transmembrane region" description="Helical" evidence="11">
    <location>
        <begin position="201"/>
        <end position="222"/>
    </location>
</feature>
<dbReference type="CDD" id="cd17361">
    <property type="entry name" value="MFS_STP"/>
    <property type="match status" value="1"/>
</dbReference>
<dbReference type="FunFam" id="1.20.1250.20:FF:000002">
    <property type="entry name" value="Sugar transport protein 13"/>
    <property type="match status" value="1"/>
</dbReference>
<feature type="region of interest" description="Disordered" evidence="10">
    <location>
        <begin position="510"/>
        <end position="570"/>
    </location>
</feature>
<dbReference type="PANTHER" id="PTHR23500:SF357">
    <property type="entry name" value="IP12678P"/>
    <property type="match status" value="1"/>
</dbReference>
<keyword evidence="8 11" id="KW-0472">Membrane</keyword>
<keyword evidence="5 11" id="KW-0812">Transmembrane</keyword>
<feature type="transmembrane region" description="Helical" evidence="11">
    <location>
        <begin position="82"/>
        <end position="102"/>
    </location>
</feature>
<dbReference type="NCBIfam" id="TIGR00879">
    <property type="entry name" value="SP"/>
    <property type="match status" value="1"/>
</dbReference>
<feature type="transmembrane region" description="Helical" evidence="11">
    <location>
        <begin position="377"/>
        <end position="398"/>
    </location>
</feature>
<evidence type="ECO:0000256" key="7">
    <source>
        <dbReference type="ARBA" id="ARBA00022989"/>
    </source>
</evidence>
<dbReference type="PROSITE" id="PS00216">
    <property type="entry name" value="SUGAR_TRANSPORT_1"/>
    <property type="match status" value="1"/>
</dbReference>
<dbReference type="Gene3D" id="1.20.1250.20">
    <property type="entry name" value="MFS general substrate transporter like domains"/>
    <property type="match status" value="1"/>
</dbReference>
<feature type="domain" description="Major facilitator superfamily (MFS) profile" evidence="12">
    <location>
        <begin position="26"/>
        <end position="470"/>
    </location>
</feature>
<dbReference type="InterPro" id="IPR005828">
    <property type="entry name" value="MFS_sugar_transport-like"/>
</dbReference>
<dbReference type="Proteomes" id="UP001314263">
    <property type="component" value="Unassembled WGS sequence"/>
</dbReference>
<dbReference type="InterPro" id="IPR005829">
    <property type="entry name" value="Sugar_transporter_CS"/>
</dbReference>
<dbReference type="InterPro" id="IPR036259">
    <property type="entry name" value="MFS_trans_sf"/>
</dbReference>
<feature type="transmembrane region" description="Helical" evidence="11">
    <location>
        <begin position="445"/>
        <end position="466"/>
    </location>
</feature>
<evidence type="ECO:0000256" key="4">
    <source>
        <dbReference type="ARBA" id="ARBA00022597"/>
    </source>
</evidence>
<evidence type="ECO:0000256" key="11">
    <source>
        <dbReference type="SAM" id="Phobius"/>
    </source>
</evidence>
<evidence type="ECO:0000256" key="8">
    <source>
        <dbReference type="ARBA" id="ARBA00023136"/>
    </source>
</evidence>
<dbReference type="GO" id="GO:0015145">
    <property type="term" value="F:monosaccharide transmembrane transporter activity"/>
    <property type="evidence" value="ECO:0007669"/>
    <property type="project" value="InterPro"/>
</dbReference>
<evidence type="ECO:0000256" key="5">
    <source>
        <dbReference type="ARBA" id="ARBA00022692"/>
    </source>
</evidence>
<dbReference type="PANTHER" id="PTHR23500">
    <property type="entry name" value="SOLUTE CARRIER FAMILY 2, FACILITATED GLUCOSE TRANSPORTER"/>
    <property type="match status" value="1"/>
</dbReference>
<proteinExistence type="inferred from homology"/>
<gene>
    <name evidence="13" type="ORF">CVIRNUC_010841</name>
</gene>
<feature type="transmembrane region" description="Helical" evidence="11">
    <location>
        <begin position="21"/>
        <end position="39"/>
    </location>
</feature>
<accession>A0AAV1IJW1</accession>
<evidence type="ECO:0000256" key="2">
    <source>
        <dbReference type="ARBA" id="ARBA00010992"/>
    </source>
</evidence>
<dbReference type="InterPro" id="IPR044778">
    <property type="entry name" value="MFS_STP/MST-like_plant"/>
</dbReference>
<evidence type="ECO:0000313" key="13">
    <source>
        <dbReference type="EMBL" id="CAK0787619.1"/>
    </source>
</evidence>
<feature type="transmembrane region" description="Helical" evidence="11">
    <location>
        <begin position="139"/>
        <end position="159"/>
    </location>
</feature>
<dbReference type="GO" id="GO:0015293">
    <property type="term" value="F:symporter activity"/>
    <property type="evidence" value="ECO:0007669"/>
    <property type="project" value="UniProtKB-KW"/>
</dbReference>
<feature type="transmembrane region" description="Helical" evidence="11">
    <location>
        <begin position="419"/>
        <end position="439"/>
    </location>
</feature>
<organism evidence="13 14">
    <name type="scientific">Coccomyxa viridis</name>
    <dbReference type="NCBI Taxonomy" id="1274662"/>
    <lineage>
        <taxon>Eukaryota</taxon>
        <taxon>Viridiplantae</taxon>
        <taxon>Chlorophyta</taxon>
        <taxon>core chlorophytes</taxon>
        <taxon>Trebouxiophyceae</taxon>
        <taxon>Trebouxiophyceae incertae sedis</taxon>
        <taxon>Coccomyxaceae</taxon>
        <taxon>Coccomyxa</taxon>
    </lineage>
</organism>
<comment type="subcellular location">
    <subcellularLocation>
        <location evidence="1">Membrane</location>
        <topology evidence="1">Multi-pass membrane protein</topology>
    </subcellularLocation>
</comment>
<evidence type="ECO:0000259" key="12">
    <source>
        <dbReference type="PROSITE" id="PS50850"/>
    </source>
</evidence>
<feature type="transmembrane region" description="Helical" evidence="11">
    <location>
        <begin position="349"/>
        <end position="371"/>
    </location>
</feature>
<feature type="transmembrane region" description="Helical" evidence="11">
    <location>
        <begin position="319"/>
        <end position="342"/>
    </location>
</feature>
<evidence type="ECO:0000256" key="10">
    <source>
        <dbReference type="SAM" id="MobiDB-lite"/>
    </source>
</evidence>
<dbReference type="Pfam" id="PF00083">
    <property type="entry name" value="Sugar_tr"/>
    <property type="match status" value="1"/>
</dbReference>